<sequence length="38" mass="4684">MLAVLYIPLSYKKQEDFHQHIFIIHRLLKLQQKKCFLV</sequence>
<organism evidence="1">
    <name type="scientific">Anguilla anguilla</name>
    <name type="common">European freshwater eel</name>
    <name type="synonym">Muraena anguilla</name>
    <dbReference type="NCBI Taxonomy" id="7936"/>
    <lineage>
        <taxon>Eukaryota</taxon>
        <taxon>Metazoa</taxon>
        <taxon>Chordata</taxon>
        <taxon>Craniata</taxon>
        <taxon>Vertebrata</taxon>
        <taxon>Euteleostomi</taxon>
        <taxon>Actinopterygii</taxon>
        <taxon>Neopterygii</taxon>
        <taxon>Teleostei</taxon>
        <taxon>Anguilliformes</taxon>
        <taxon>Anguillidae</taxon>
        <taxon>Anguilla</taxon>
    </lineage>
</organism>
<name>A0A0E9UTA5_ANGAN</name>
<reference evidence="1" key="2">
    <citation type="journal article" date="2015" name="Fish Shellfish Immunol.">
        <title>Early steps in the European eel (Anguilla anguilla)-Vibrio vulnificus interaction in the gills: Role of the RtxA13 toxin.</title>
        <authorList>
            <person name="Callol A."/>
            <person name="Pajuelo D."/>
            <person name="Ebbesson L."/>
            <person name="Teles M."/>
            <person name="MacKenzie S."/>
            <person name="Amaro C."/>
        </authorList>
    </citation>
    <scope>NUCLEOTIDE SEQUENCE</scope>
</reference>
<evidence type="ECO:0000313" key="1">
    <source>
        <dbReference type="EMBL" id="JAH69047.1"/>
    </source>
</evidence>
<dbReference type="AlphaFoldDB" id="A0A0E9UTA5"/>
<proteinExistence type="predicted"/>
<dbReference type="EMBL" id="GBXM01039530">
    <property type="protein sequence ID" value="JAH69047.1"/>
    <property type="molecule type" value="Transcribed_RNA"/>
</dbReference>
<reference evidence="1" key="1">
    <citation type="submission" date="2014-11" db="EMBL/GenBank/DDBJ databases">
        <authorList>
            <person name="Amaro Gonzalez C."/>
        </authorList>
    </citation>
    <scope>NUCLEOTIDE SEQUENCE</scope>
</reference>
<accession>A0A0E9UTA5</accession>
<protein>
    <submittedName>
        <fullName evidence="1">Uncharacterized protein</fullName>
    </submittedName>
</protein>